<keyword evidence="9 13" id="KW-1133">Transmembrane helix</keyword>
<dbReference type="OrthoDB" id="1926569at2759"/>
<evidence type="ECO:0000256" key="4">
    <source>
        <dbReference type="ARBA" id="ARBA00022692"/>
    </source>
</evidence>
<proteinExistence type="predicted"/>
<dbReference type="GO" id="GO:0016020">
    <property type="term" value="C:membrane"/>
    <property type="evidence" value="ECO:0007669"/>
    <property type="project" value="UniProtKB-SubCell"/>
</dbReference>
<feature type="signal peptide" evidence="14">
    <location>
        <begin position="1"/>
        <end position="26"/>
    </location>
</feature>
<evidence type="ECO:0000256" key="3">
    <source>
        <dbReference type="ARBA" id="ARBA00022679"/>
    </source>
</evidence>
<feature type="transmembrane region" description="Helical" evidence="13">
    <location>
        <begin position="194"/>
        <end position="213"/>
    </location>
</feature>
<protein>
    <recommendedName>
        <fullName evidence="15">Protein kinase domain-containing protein</fullName>
    </recommendedName>
</protein>
<dbReference type="PANTHER" id="PTHR47974">
    <property type="entry name" value="OS07G0415500 PROTEIN"/>
    <property type="match status" value="1"/>
</dbReference>
<dbReference type="GO" id="GO:0004672">
    <property type="term" value="F:protein kinase activity"/>
    <property type="evidence" value="ECO:0007669"/>
    <property type="project" value="InterPro"/>
</dbReference>
<dbReference type="PROSITE" id="PS00108">
    <property type="entry name" value="PROTEIN_KINASE_ST"/>
    <property type="match status" value="1"/>
</dbReference>
<dbReference type="Proteomes" id="UP000886520">
    <property type="component" value="Chromosome 1"/>
</dbReference>
<keyword evidence="7" id="KW-0418">Kinase</keyword>
<feature type="region of interest" description="Disordered" evidence="12">
    <location>
        <begin position="165"/>
        <end position="184"/>
    </location>
</feature>
<evidence type="ECO:0000256" key="6">
    <source>
        <dbReference type="ARBA" id="ARBA00022741"/>
    </source>
</evidence>
<dbReference type="PROSITE" id="PS50011">
    <property type="entry name" value="PROTEIN_KINASE_DOM"/>
    <property type="match status" value="1"/>
</dbReference>
<dbReference type="SMART" id="SM00220">
    <property type="entry name" value="S_TKc"/>
    <property type="match status" value="1"/>
</dbReference>
<dbReference type="PANTHER" id="PTHR47974:SF9">
    <property type="entry name" value="RECEPTOR-LIKE SERINE_THREONINE-PROTEIN KINASE"/>
    <property type="match status" value="1"/>
</dbReference>
<evidence type="ECO:0000256" key="13">
    <source>
        <dbReference type="SAM" id="Phobius"/>
    </source>
</evidence>
<dbReference type="Pfam" id="PF07714">
    <property type="entry name" value="PK_Tyr_Ser-Thr"/>
    <property type="match status" value="1"/>
</dbReference>
<keyword evidence="8 11" id="KW-0067">ATP-binding</keyword>
<dbReference type="InterPro" id="IPR001245">
    <property type="entry name" value="Ser-Thr/Tyr_kinase_cat_dom"/>
</dbReference>
<feature type="binding site" evidence="11">
    <location>
        <position position="301"/>
    </location>
    <ligand>
        <name>ATP</name>
        <dbReference type="ChEBI" id="CHEBI:30616"/>
    </ligand>
</feature>
<evidence type="ECO:0000256" key="10">
    <source>
        <dbReference type="ARBA" id="ARBA00023136"/>
    </source>
</evidence>
<keyword evidence="6 11" id="KW-0547">Nucleotide-binding</keyword>
<name>A0A9D4VFF5_ADICA</name>
<dbReference type="Gene3D" id="3.30.200.20">
    <property type="entry name" value="Phosphorylase Kinase, domain 1"/>
    <property type="match status" value="1"/>
</dbReference>
<organism evidence="16 17">
    <name type="scientific">Adiantum capillus-veneris</name>
    <name type="common">Maidenhair fern</name>
    <dbReference type="NCBI Taxonomy" id="13818"/>
    <lineage>
        <taxon>Eukaryota</taxon>
        <taxon>Viridiplantae</taxon>
        <taxon>Streptophyta</taxon>
        <taxon>Embryophyta</taxon>
        <taxon>Tracheophyta</taxon>
        <taxon>Polypodiopsida</taxon>
        <taxon>Polypodiidae</taxon>
        <taxon>Polypodiales</taxon>
        <taxon>Pteridineae</taxon>
        <taxon>Pteridaceae</taxon>
        <taxon>Vittarioideae</taxon>
        <taxon>Adiantum</taxon>
    </lineage>
</organism>
<evidence type="ECO:0000256" key="12">
    <source>
        <dbReference type="SAM" id="MobiDB-lite"/>
    </source>
</evidence>
<dbReference type="SUPFAM" id="SSF56112">
    <property type="entry name" value="Protein kinase-like (PK-like)"/>
    <property type="match status" value="1"/>
</dbReference>
<keyword evidence="3" id="KW-0808">Transferase</keyword>
<comment type="caution">
    <text evidence="16">The sequence shown here is derived from an EMBL/GenBank/DDBJ whole genome shotgun (WGS) entry which is preliminary data.</text>
</comment>
<dbReference type="InterPro" id="IPR017441">
    <property type="entry name" value="Protein_kinase_ATP_BS"/>
</dbReference>
<dbReference type="GO" id="GO:0005524">
    <property type="term" value="F:ATP binding"/>
    <property type="evidence" value="ECO:0007669"/>
    <property type="project" value="UniProtKB-UniRule"/>
</dbReference>
<evidence type="ECO:0000259" key="15">
    <source>
        <dbReference type="PROSITE" id="PS50011"/>
    </source>
</evidence>
<dbReference type="PROSITE" id="PS00107">
    <property type="entry name" value="PROTEIN_KINASE_ATP"/>
    <property type="match status" value="1"/>
</dbReference>
<reference evidence="16" key="1">
    <citation type="submission" date="2021-01" db="EMBL/GenBank/DDBJ databases">
        <title>Adiantum capillus-veneris genome.</title>
        <authorList>
            <person name="Fang Y."/>
            <person name="Liao Q."/>
        </authorList>
    </citation>
    <scope>NUCLEOTIDE SEQUENCE</scope>
    <source>
        <strain evidence="16">H3</strain>
        <tissue evidence="16">Leaf</tissue>
    </source>
</reference>
<evidence type="ECO:0000256" key="1">
    <source>
        <dbReference type="ARBA" id="ARBA00004167"/>
    </source>
</evidence>
<feature type="domain" description="Protein kinase" evidence="15">
    <location>
        <begin position="272"/>
        <end position="600"/>
    </location>
</feature>
<evidence type="ECO:0000256" key="5">
    <source>
        <dbReference type="ARBA" id="ARBA00022729"/>
    </source>
</evidence>
<evidence type="ECO:0000256" key="11">
    <source>
        <dbReference type="PROSITE-ProRule" id="PRU10141"/>
    </source>
</evidence>
<dbReference type="Gene3D" id="1.10.510.10">
    <property type="entry name" value="Transferase(Phosphotransferase) domain 1"/>
    <property type="match status" value="1"/>
</dbReference>
<dbReference type="AlphaFoldDB" id="A0A9D4VFF5"/>
<feature type="chain" id="PRO_5038779051" description="Protein kinase domain-containing protein" evidence="14">
    <location>
        <begin position="27"/>
        <end position="661"/>
    </location>
</feature>
<feature type="compositionally biased region" description="Low complexity" evidence="12">
    <location>
        <begin position="165"/>
        <end position="181"/>
    </location>
</feature>
<dbReference type="InterPro" id="IPR000719">
    <property type="entry name" value="Prot_kinase_dom"/>
</dbReference>
<dbReference type="InterPro" id="IPR011009">
    <property type="entry name" value="Kinase-like_dom_sf"/>
</dbReference>
<dbReference type="EMBL" id="JABFUD020000001">
    <property type="protein sequence ID" value="KAI5084432.1"/>
    <property type="molecule type" value="Genomic_DNA"/>
</dbReference>
<keyword evidence="4 13" id="KW-0812">Transmembrane</keyword>
<evidence type="ECO:0000256" key="9">
    <source>
        <dbReference type="ARBA" id="ARBA00022989"/>
    </source>
</evidence>
<evidence type="ECO:0000256" key="7">
    <source>
        <dbReference type="ARBA" id="ARBA00022777"/>
    </source>
</evidence>
<sequence>MKLLIQLNYFCILLFYFTACSQLTTARDGSLCNLDKFSAFSAKSRRSFTTIDILHTDNESFSLEFSWNVSTNSCQASIVRLIASGSHIAGPTTVNLDLSEDDKLLLQKCRAFCKALQMEAKKAGRIKQLFLSRKARLLQESNPIAGNEDGSFNSDVYVASNQSGSSNLTIESSGSSSNSDNGGHRNKKALAMEIVFPIVGFLLLLALCSALIFGRKDKKANVSTIEKSTLYSNDSVQKSMTRGQQDEALLENLASVGLPPRFTYAEMDTATNGFTKKLGEGGYGAVFEGALAATGIKIAVKVFLDTASTACRNGFCKEVMSIGEKKHQNLVQLRGFCVEDEHRMLVYELMENGSLNKLLFGGKASEKSNQLHWERRRAIAIDTARALAFLHEDGEQKRALIHCDVKPENILLNENWVAKVSDFGLAKLLWGASTKHYVEDDHDGSSDGGRHSPSDLDASSTWDAGCLSSLISSKGIRGTLGYLAPEWIRMDAGPDSITIASDVYSFGVVLLELIAGRRSMVPGRPFLLGEAFDMLANGDDLSNLLDPHLLEGSPLGTSAVEDLEDVRNFVKVALWCLQEDIALRPTMATIVTMLTNKELVSSPPFCEYFAGSSHFFDEVDYPLRENIFSSDTFSSHNKDRATSNSTSSDQRSWQISILSAR</sequence>
<evidence type="ECO:0000313" key="17">
    <source>
        <dbReference type="Proteomes" id="UP000886520"/>
    </source>
</evidence>
<accession>A0A9D4VFF5</accession>
<comment type="subcellular location">
    <subcellularLocation>
        <location evidence="1">Membrane</location>
        <topology evidence="1">Single-pass membrane protein</topology>
    </subcellularLocation>
</comment>
<dbReference type="InterPro" id="IPR008271">
    <property type="entry name" value="Ser/Thr_kinase_AS"/>
</dbReference>
<evidence type="ECO:0000256" key="2">
    <source>
        <dbReference type="ARBA" id="ARBA00022527"/>
    </source>
</evidence>
<evidence type="ECO:0000313" key="16">
    <source>
        <dbReference type="EMBL" id="KAI5084432.1"/>
    </source>
</evidence>
<keyword evidence="17" id="KW-1185">Reference proteome</keyword>
<keyword evidence="10 13" id="KW-0472">Membrane</keyword>
<evidence type="ECO:0000256" key="8">
    <source>
        <dbReference type="ARBA" id="ARBA00022840"/>
    </source>
</evidence>
<gene>
    <name evidence="16" type="ORF">GOP47_0000601</name>
</gene>
<evidence type="ECO:0000256" key="14">
    <source>
        <dbReference type="SAM" id="SignalP"/>
    </source>
</evidence>
<keyword evidence="5 14" id="KW-0732">Signal</keyword>
<keyword evidence="2" id="KW-0723">Serine/threonine-protein kinase</keyword>